<proteinExistence type="predicted"/>
<name>A0A0F9BM78_9ZZZZ</name>
<dbReference type="EMBL" id="LAZR01051291">
    <property type="protein sequence ID" value="KKK85476.1"/>
    <property type="molecule type" value="Genomic_DNA"/>
</dbReference>
<reference evidence="1" key="1">
    <citation type="journal article" date="2015" name="Nature">
        <title>Complex archaea that bridge the gap between prokaryotes and eukaryotes.</title>
        <authorList>
            <person name="Spang A."/>
            <person name="Saw J.H."/>
            <person name="Jorgensen S.L."/>
            <person name="Zaremba-Niedzwiedzka K."/>
            <person name="Martijn J."/>
            <person name="Lind A.E."/>
            <person name="van Eijk R."/>
            <person name="Schleper C."/>
            <person name="Guy L."/>
            <person name="Ettema T.J."/>
        </authorList>
    </citation>
    <scope>NUCLEOTIDE SEQUENCE</scope>
</reference>
<evidence type="ECO:0000313" key="1">
    <source>
        <dbReference type="EMBL" id="KKK85476.1"/>
    </source>
</evidence>
<accession>A0A0F9BM78</accession>
<feature type="non-terminal residue" evidence="1">
    <location>
        <position position="59"/>
    </location>
</feature>
<dbReference type="AlphaFoldDB" id="A0A0F9BM78"/>
<organism evidence="1">
    <name type="scientific">marine sediment metagenome</name>
    <dbReference type="NCBI Taxonomy" id="412755"/>
    <lineage>
        <taxon>unclassified sequences</taxon>
        <taxon>metagenomes</taxon>
        <taxon>ecological metagenomes</taxon>
    </lineage>
</organism>
<protein>
    <submittedName>
        <fullName evidence="1">Uncharacterized protein</fullName>
    </submittedName>
</protein>
<comment type="caution">
    <text evidence="1">The sequence shown here is derived from an EMBL/GenBank/DDBJ whole genome shotgun (WGS) entry which is preliminary data.</text>
</comment>
<gene>
    <name evidence="1" type="ORF">LCGC14_2772900</name>
</gene>
<sequence>MQLDEVGIGRISVKDDSKNWLKRLLRRLDFIYRIMRDQIELGGTSTQNWEIREATAADV</sequence>